<dbReference type="CDD" id="cd09113">
    <property type="entry name" value="PLDc_ymdC_like_2"/>
    <property type="match status" value="1"/>
</dbReference>
<dbReference type="PANTHER" id="PTHR21248:SF12">
    <property type="entry name" value="CARDIOLIPIN SYNTHASE C"/>
    <property type="match status" value="1"/>
</dbReference>
<dbReference type="Pfam" id="PF13091">
    <property type="entry name" value="PLDc_2"/>
    <property type="match status" value="2"/>
</dbReference>
<feature type="domain" description="PLD phosphodiesterase" evidence="1">
    <location>
        <begin position="413"/>
        <end position="436"/>
    </location>
</feature>
<dbReference type="SUPFAM" id="SSF56024">
    <property type="entry name" value="Phospholipase D/nuclease"/>
    <property type="match status" value="2"/>
</dbReference>
<dbReference type="InterPro" id="IPR001736">
    <property type="entry name" value="PLipase_D/transphosphatidylase"/>
</dbReference>
<sequence length="519" mass="60160">MLTLLLNLLLFLVLSSLASFFGLRVWINRKLRPNPEDLPELIISQDSPLYKNFYGLLDQAPSPNHSMFYPLSPLQDALLERVKLAEQAVGSIEAQYYMLNDDEAGDIFLQALTEAAQRGVKVRLLIDDLDVIQREDVLIRLVDEFPNFQIRVFNPAWLRLIRKPEFLVRFPRLSRRMHNKSYTVDGIFSIIGGRNIGNEYFDLKHELIFADFDILFAGPMVQTVRQEFDTYWYSGLCADIHDLGSAADDEKYAAWRNKLRSTYTEYLPILMHDRDQTLPALKRGEIQPYYAEVKVIYDEPDKILTSVFKPDSRMLQEVEGVINSAQQELLICAAYLIPSKHGIKLLQSLRDRGVKITVLTNSFESNDVMVVHGSYSSYRKPLLKMGVRLYELKSHDRHADNKHSLLGSECTSLHAKAFFIDRHRNFIGSFNMDPRSAIHNTEMGAIFEHHGYAEMLTQEIYDFVETQAYQLQLSPRGKLEWREPLADGSYRIHTKEPKMTPRQRRFLPLIAWLPVEWLL</sequence>
<dbReference type="EMBL" id="FUYB01000006">
    <property type="protein sequence ID" value="SKA76960.1"/>
    <property type="molecule type" value="Genomic_DNA"/>
</dbReference>
<gene>
    <name evidence="2" type="ORF">SAMN02745130_01704</name>
</gene>
<proteinExistence type="predicted"/>
<dbReference type="InterPro" id="IPR025202">
    <property type="entry name" value="PLD-like_dom"/>
</dbReference>
<dbReference type="GO" id="GO:0030572">
    <property type="term" value="F:phosphatidyltransferase activity"/>
    <property type="evidence" value="ECO:0007669"/>
    <property type="project" value="UniProtKB-ARBA"/>
</dbReference>
<dbReference type="CDD" id="cd09111">
    <property type="entry name" value="PLDc_ymdC_like_1"/>
    <property type="match status" value="1"/>
</dbReference>
<dbReference type="STRING" id="92487.SAMN02745130_01704"/>
<feature type="domain" description="PLD phosphodiesterase" evidence="1">
    <location>
        <begin position="173"/>
        <end position="200"/>
    </location>
</feature>
<evidence type="ECO:0000313" key="3">
    <source>
        <dbReference type="Proteomes" id="UP000190460"/>
    </source>
</evidence>
<dbReference type="Proteomes" id="UP000190460">
    <property type="component" value="Unassembled WGS sequence"/>
</dbReference>
<dbReference type="Gene3D" id="3.30.870.10">
    <property type="entry name" value="Endonuclease Chain A"/>
    <property type="match status" value="2"/>
</dbReference>
<dbReference type="PANTHER" id="PTHR21248">
    <property type="entry name" value="CARDIOLIPIN SYNTHASE"/>
    <property type="match status" value="1"/>
</dbReference>
<dbReference type="OrthoDB" id="9762009at2"/>
<evidence type="ECO:0000259" key="1">
    <source>
        <dbReference type="PROSITE" id="PS50035"/>
    </source>
</evidence>
<dbReference type="PROSITE" id="PS50035">
    <property type="entry name" value="PLD"/>
    <property type="match status" value="2"/>
</dbReference>
<protein>
    <submittedName>
        <fullName evidence="2">Phosphatidylserine/phosphatidylglycerophosphate/cardiolipin synthase</fullName>
    </submittedName>
</protein>
<evidence type="ECO:0000313" key="2">
    <source>
        <dbReference type="EMBL" id="SKA76960.1"/>
    </source>
</evidence>
<keyword evidence="3" id="KW-1185">Reference proteome</keyword>
<dbReference type="GO" id="GO:0032049">
    <property type="term" value="P:cardiolipin biosynthetic process"/>
    <property type="evidence" value="ECO:0007669"/>
    <property type="project" value="UniProtKB-ARBA"/>
</dbReference>
<dbReference type="SMART" id="SM00155">
    <property type="entry name" value="PLDc"/>
    <property type="match status" value="2"/>
</dbReference>
<name>A0A1T4WI24_9GAMM</name>
<dbReference type="RefSeq" id="WP_078922176.1">
    <property type="nucleotide sequence ID" value="NZ_FUYB01000006.1"/>
</dbReference>
<dbReference type="AlphaFoldDB" id="A0A1T4WI24"/>
<accession>A0A1T4WI24</accession>
<reference evidence="2 3" key="1">
    <citation type="submission" date="2017-02" db="EMBL/GenBank/DDBJ databases">
        <authorList>
            <person name="Peterson S.W."/>
        </authorList>
    </citation>
    <scope>NUCLEOTIDE SEQUENCE [LARGE SCALE GENOMIC DNA]</scope>
    <source>
        <strain evidence="2 3">ATCC 49788</strain>
    </source>
</reference>
<organism evidence="2 3">
    <name type="scientific">Thiothrix eikelboomii</name>
    <dbReference type="NCBI Taxonomy" id="92487"/>
    <lineage>
        <taxon>Bacteria</taxon>
        <taxon>Pseudomonadati</taxon>
        <taxon>Pseudomonadota</taxon>
        <taxon>Gammaproteobacteria</taxon>
        <taxon>Thiotrichales</taxon>
        <taxon>Thiotrichaceae</taxon>
        <taxon>Thiothrix</taxon>
    </lineage>
</organism>